<dbReference type="GO" id="GO:0004038">
    <property type="term" value="F:allantoinase activity"/>
    <property type="evidence" value="ECO:0007669"/>
    <property type="project" value="TreeGrafter"/>
</dbReference>
<dbReference type="Proteomes" id="UP000307201">
    <property type="component" value="Unassembled WGS sequence"/>
</dbReference>
<evidence type="ECO:0000313" key="8">
    <source>
        <dbReference type="EMBL" id="TLQ08553.1"/>
    </source>
</evidence>
<feature type="binding site" evidence="6">
    <location>
        <begin position="321"/>
        <end position="322"/>
    </location>
    <ligand>
        <name>substrate</name>
    </ligand>
</feature>
<keyword evidence="5 6" id="KW-0665">Pyrimidine biosynthesis</keyword>
<reference evidence="8 9" key="1">
    <citation type="submission" date="2019-05" db="EMBL/GenBank/DDBJ databases">
        <title>The metagenome of a microbial culture collection derived from dairy environment covers the genomic content of the human microbiome.</title>
        <authorList>
            <person name="Roder T."/>
            <person name="Wuthrich D."/>
            <person name="Sattari Z."/>
            <person name="Von Ah U."/>
            <person name="Bar C."/>
            <person name="Ronchi F."/>
            <person name="Macpherson A.J."/>
            <person name="Ganal-Vonarburg S.C."/>
            <person name="Bruggmann R."/>
            <person name="Vergeres G."/>
        </authorList>
    </citation>
    <scope>NUCLEOTIDE SEQUENCE [LARGE SCALE GENOMIC DNA]</scope>
    <source>
        <strain evidence="8 9">FAM 24235</strain>
    </source>
</reference>
<feature type="binding site" evidence="6">
    <location>
        <position position="57"/>
    </location>
    <ligand>
        <name>Zn(2+)</name>
        <dbReference type="ChEBI" id="CHEBI:29105"/>
        <label>1</label>
    </ligand>
</feature>
<dbReference type="RefSeq" id="WP_138471224.1">
    <property type="nucleotide sequence ID" value="NZ_JBGQQG010000030.1"/>
</dbReference>
<comment type="caution">
    <text evidence="8">The sequence shown here is derived from an EMBL/GenBank/DDBJ whole genome shotgun (WGS) entry which is preliminary data.</text>
</comment>
<dbReference type="GO" id="GO:0004151">
    <property type="term" value="F:dihydroorotase activity"/>
    <property type="evidence" value="ECO:0007669"/>
    <property type="project" value="UniProtKB-UniRule"/>
</dbReference>
<comment type="function">
    <text evidence="1 6">Catalyzes the reversible cyclization of carbamoyl aspartate to dihydroorotate.</text>
</comment>
<dbReference type="NCBIfam" id="NF006837">
    <property type="entry name" value="PRK09357.1-2"/>
    <property type="match status" value="1"/>
</dbReference>
<dbReference type="InterPro" id="IPR002195">
    <property type="entry name" value="Dihydroorotase_CS"/>
</dbReference>
<feature type="binding site" evidence="6">
    <location>
        <position position="91"/>
    </location>
    <ligand>
        <name>substrate</name>
    </ligand>
</feature>
<comment type="similarity">
    <text evidence="2 6">Belongs to the metallo-dependent hydrolases superfamily. DHOase family. Class I DHOase subfamily.</text>
</comment>
<evidence type="ECO:0000256" key="5">
    <source>
        <dbReference type="ARBA" id="ARBA00022975"/>
    </source>
</evidence>
<dbReference type="GO" id="GO:0005737">
    <property type="term" value="C:cytoplasm"/>
    <property type="evidence" value="ECO:0007669"/>
    <property type="project" value="TreeGrafter"/>
</dbReference>
<feature type="active site" evidence="6">
    <location>
        <position position="303"/>
    </location>
</feature>
<evidence type="ECO:0000313" key="9">
    <source>
        <dbReference type="Proteomes" id="UP000307201"/>
    </source>
</evidence>
<dbReference type="PROSITE" id="PS00483">
    <property type="entry name" value="DIHYDROOROTASE_2"/>
    <property type="match status" value="1"/>
</dbReference>
<dbReference type="PANTHER" id="PTHR43668">
    <property type="entry name" value="ALLANTOINASE"/>
    <property type="match status" value="1"/>
</dbReference>
<feature type="binding site" evidence="6">
    <location>
        <position position="149"/>
    </location>
    <ligand>
        <name>Zn(2+)</name>
        <dbReference type="ChEBI" id="CHEBI:29105"/>
        <label>1</label>
    </ligand>
</feature>
<comment type="catalytic activity">
    <reaction evidence="6">
        <text>(S)-dihydroorotate + H2O = N-carbamoyl-L-aspartate + H(+)</text>
        <dbReference type="Rhea" id="RHEA:24296"/>
        <dbReference type="ChEBI" id="CHEBI:15377"/>
        <dbReference type="ChEBI" id="CHEBI:15378"/>
        <dbReference type="ChEBI" id="CHEBI:30864"/>
        <dbReference type="ChEBI" id="CHEBI:32814"/>
        <dbReference type="EC" id="3.5.2.3"/>
    </reaction>
</comment>
<feature type="binding site" evidence="6">
    <location>
        <position position="59"/>
    </location>
    <ligand>
        <name>Zn(2+)</name>
        <dbReference type="ChEBI" id="CHEBI:29105"/>
        <label>1</label>
    </ligand>
</feature>
<evidence type="ECO:0000256" key="2">
    <source>
        <dbReference type="ARBA" id="ARBA00010286"/>
    </source>
</evidence>
<feature type="binding site" evidence="6">
    <location>
        <position position="149"/>
    </location>
    <ligand>
        <name>Zn(2+)</name>
        <dbReference type="ChEBI" id="CHEBI:29105"/>
        <label>2</label>
    </ligand>
</feature>
<feature type="binding site" evidence="6">
    <location>
        <begin position="59"/>
        <end position="61"/>
    </location>
    <ligand>
        <name>substrate</name>
    </ligand>
</feature>
<evidence type="ECO:0000256" key="3">
    <source>
        <dbReference type="ARBA" id="ARBA00022723"/>
    </source>
</evidence>
<keyword evidence="4 6" id="KW-0378">Hydrolase</keyword>
<evidence type="ECO:0000259" key="7">
    <source>
        <dbReference type="Pfam" id="PF12890"/>
    </source>
</evidence>
<dbReference type="InterPro" id="IPR032466">
    <property type="entry name" value="Metal_Hydrolase"/>
</dbReference>
<dbReference type="UniPathway" id="UPA00070">
    <property type="reaction ID" value="UER00117"/>
</dbReference>
<dbReference type="Gene3D" id="3.20.20.140">
    <property type="entry name" value="Metal-dependent hydrolases"/>
    <property type="match status" value="1"/>
</dbReference>
<protein>
    <recommendedName>
        <fullName evidence="6">Dihydroorotase</fullName>
        <shortName evidence="6">DHOase</shortName>
        <ecNumber evidence="6">3.5.2.3</ecNumber>
    </recommendedName>
</protein>
<dbReference type="InterPro" id="IPR024403">
    <property type="entry name" value="DHOase_cat"/>
</dbReference>
<feature type="binding site" evidence="6">
    <location>
        <position position="307"/>
    </location>
    <ligand>
        <name>substrate</name>
    </ligand>
</feature>
<dbReference type="AlphaFoldDB" id="A0A5R9C667"/>
<feature type="binding site" evidence="6">
    <location>
        <position position="176"/>
    </location>
    <ligand>
        <name>Zn(2+)</name>
        <dbReference type="ChEBI" id="CHEBI:29105"/>
        <label>2</label>
    </ligand>
</feature>
<gene>
    <name evidence="6" type="primary">pyrC</name>
    <name evidence="8" type="ORF">FEZ48_03730</name>
</gene>
<dbReference type="InterPro" id="IPR004722">
    <property type="entry name" value="DHOase"/>
</dbReference>
<dbReference type="GO" id="GO:0008270">
    <property type="term" value="F:zinc ion binding"/>
    <property type="evidence" value="ECO:0007669"/>
    <property type="project" value="UniProtKB-UniRule"/>
</dbReference>
<accession>A0A5R9C667</accession>
<dbReference type="GO" id="GO:0044205">
    <property type="term" value="P:'de novo' UMP biosynthetic process"/>
    <property type="evidence" value="ECO:0007669"/>
    <property type="project" value="UniProtKB-UniRule"/>
</dbReference>
<name>A0A5R9C667_9LACT</name>
<dbReference type="CDD" id="cd01317">
    <property type="entry name" value="DHOase_IIa"/>
    <property type="match status" value="1"/>
</dbReference>
<dbReference type="OrthoDB" id="9765462at2"/>
<dbReference type="InterPro" id="IPR050138">
    <property type="entry name" value="DHOase/Allantoinase_Hydrolase"/>
</dbReference>
<dbReference type="HAMAP" id="MF_00220_B">
    <property type="entry name" value="PyrC_classI_B"/>
    <property type="match status" value="1"/>
</dbReference>
<dbReference type="EMBL" id="VBTE01000007">
    <property type="protein sequence ID" value="TLQ08553.1"/>
    <property type="molecule type" value="Genomic_DNA"/>
</dbReference>
<dbReference type="Pfam" id="PF12890">
    <property type="entry name" value="DHOase"/>
    <property type="match status" value="1"/>
</dbReference>
<dbReference type="PROSITE" id="PS00482">
    <property type="entry name" value="DIHYDROOROTASE_1"/>
    <property type="match status" value="1"/>
</dbReference>
<feature type="binding site" evidence="6">
    <location>
        <position position="276"/>
    </location>
    <ligand>
        <name>substrate</name>
    </ligand>
</feature>
<dbReference type="NCBIfam" id="TIGR00857">
    <property type="entry name" value="pyrC_multi"/>
    <property type="match status" value="1"/>
</dbReference>
<dbReference type="EC" id="3.5.2.3" evidence="6"/>
<proteinExistence type="inferred from homology"/>
<comment type="pathway">
    <text evidence="6">Pyrimidine metabolism; UMP biosynthesis via de novo pathway; (S)-dihydroorotate from bicarbonate: step 3/3.</text>
</comment>
<dbReference type="SUPFAM" id="SSF51338">
    <property type="entry name" value="Composite domain of metallo-dependent hydrolases"/>
    <property type="match status" value="1"/>
</dbReference>
<keyword evidence="3 6" id="KW-0479">Metal-binding</keyword>
<evidence type="ECO:0000256" key="4">
    <source>
        <dbReference type="ARBA" id="ARBA00022801"/>
    </source>
</evidence>
<evidence type="ECO:0000256" key="1">
    <source>
        <dbReference type="ARBA" id="ARBA00002368"/>
    </source>
</evidence>
<sequence>MKLLIKNARIIGNHDFPTDILIEDSTIKKIGMDLKVSAEKILNAKGKLVTPGLIDVHVHLREPGFEYKETIATGTAAAARGGFTTICAMPNVNPAPDSVKKMQNIQRLISKSAKVKVKQYAPITEQLTSDRLTDQRALVNAGAFAFTNDGVGVQTAATMYLAMKEAAKNKVSIIAHTEDDSLLFDGGVMHEGKRNKELNLSGMSQLTESTQIARDVLLAESTGVHYHICHVSAKESVRVIRDAKKAGINVTAEVTPHHLLMSEEDILSDNSLFKMNPPLRSKADQEALLEGLLDGTIDMIATDHAPHSDEEKQGSMIGSPFGIIGSETAFPLLYTNLVKTRRVTLDQLVEWLTSKPAEIFNMDIGRLEVGAPADLACFDLQNEKVISKEMLHSKSSNTPFIGWKIYGDTYFTIVDGQVVYQEEN</sequence>
<dbReference type="STRING" id="191770.SAMN04488013_10139"/>
<dbReference type="Gene3D" id="2.30.40.10">
    <property type="entry name" value="Urease, subunit C, domain 1"/>
    <property type="match status" value="2"/>
</dbReference>
<feature type="binding site" evidence="6">
    <location>
        <position position="303"/>
    </location>
    <ligand>
        <name>Zn(2+)</name>
        <dbReference type="ChEBI" id="CHEBI:29105"/>
        <label>1</label>
    </ligand>
</feature>
<dbReference type="InterPro" id="IPR011059">
    <property type="entry name" value="Metal-dep_hydrolase_composite"/>
</dbReference>
<dbReference type="PANTHER" id="PTHR43668:SF2">
    <property type="entry name" value="ALLANTOINASE"/>
    <property type="match status" value="1"/>
</dbReference>
<feature type="binding site" evidence="6">
    <location>
        <position position="230"/>
    </location>
    <ligand>
        <name>Zn(2+)</name>
        <dbReference type="ChEBI" id="CHEBI:29105"/>
        <label>2</label>
    </ligand>
</feature>
<keyword evidence="6" id="KW-0862">Zinc</keyword>
<dbReference type="GO" id="GO:0006145">
    <property type="term" value="P:purine nucleobase catabolic process"/>
    <property type="evidence" value="ECO:0007669"/>
    <property type="project" value="TreeGrafter"/>
</dbReference>
<dbReference type="SUPFAM" id="SSF51556">
    <property type="entry name" value="Metallo-dependent hydrolases"/>
    <property type="match status" value="1"/>
</dbReference>
<feature type="domain" description="Dihydroorotase catalytic" evidence="7">
    <location>
        <begin position="46"/>
        <end position="236"/>
    </location>
</feature>
<evidence type="ECO:0000256" key="6">
    <source>
        <dbReference type="HAMAP-Rule" id="MF_00220"/>
    </source>
</evidence>
<comment type="cofactor">
    <cofactor evidence="6">
        <name>Zn(2+)</name>
        <dbReference type="ChEBI" id="CHEBI:29105"/>
    </cofactor>
    <text evidence="6">Binds 2 Zn(2+) ions per subunit.</text>
</comment>
<organism evidence="8 9">
    <name type="scientific">Marinilactibacillus psychrotolerans</name>
    <dbReference type="NCBI Taxonomy" id="191770"/>
    <lineage>
        <taxon>Bacteria</taxon>
        <taxon>Bacillati</taxon>
        <taxon>Bacillota</taxon>
        <taxon>Bacilli</taxon>
        <taxon>Lactobacillales</taxon>
        <taxon>Carnobacteriaceae</taxon>
        <taxon>Marinilactibacillus</taxon>
    </lineage>
</organism>